<evidence type="ECO:0008006" key="3">
    <source>
        <dbReference type="Google" id="ProtNLM"/>
    </source>
</evidence>
<dbReference type="AlphaFoldDB" id="A0A2C9DY37"/>
<dbReference type="EMBL" id="CP000942">
    <property type="protein sequence ID" value="ACA32800.1"/>
    <property type="molecule type" value="Genomic_DNA"/>
</dbReference>
<accession>A0A2C9DY37</accession>
<dbReference type="HOGENOM" id="CLU_2468150_0_0_14"/>
<evidence type="ECO:0000313" key="2">
    <source>
        <dbReference type="Proteomes" id="UP000002162"/>
    </source>
</evidence>
<sequence length="88" mass="10074">MLKKTKFDTQLVKSLITSSILKVPGIFSVDINDKLSDFNRNYFVIKIDLHEDVVNVLSVANEARNLVYYELSKQLNDDNVVINIIINC</sequence>
<dbReference type="KEGG" id="upa:UPA3_0214"/>
<dbReference type="Proteomes" id="UP000002162">
    <property type="component" value="Chromosome"/>
</dbReference>
<proteinExistence type="predicted"/>
<protein>
    <recommendedName>
        <fullName evidence="3">Asp23/Gls24 family envelope stress response protein</fullName>
    </recommendedName>
</protein>
<name>A0A2C9DY37_UREP2</name>
<organism evidence="1 2">
    <name type="scientific">Ureaplasma parvum serovar 3 (strain ATCC 27815 / 27 / NCTC 11736)</name>
    <dbReference type="NCBI Taxonomy" id="505682"/>
    <lineage>
        <taxon>Bacteria</taxon>
        <taxon>Bacillati</taxon>
        <taxon>Mycoplasmatota</taxon>
        <taxon>Mycoplasmoidales</taxon>
        <taxon>Mycoplasmoidaceae</taxon>
        <taxon>Ureaplasma</taxon>
    </lineage>
</organism>
<gene>
    <name evidence="1" type="ordered locus">UPA3_0214</name>
</gene>
<evidence type="ECO:0000313" key="1">
    <source>
        <dbReference type="EMBL" id="ACA32800.1"/>
    </source>
</evidence>
<reference evidence="1 2" key="1">
    <citation type="submission" date="2008-02" db="EMBL/GenBank/DDBJ databases">
        <title>Genome sequence of Ureaplasma parvum serovar 3.</title>
        <authorList>
            <person name="Methe B.A."/>
            <person name="Glass J."/>
            <person name="Waites K."/>
            <person name="Shrivastava S."/>
        </authorList>
    </citation>
    <scope>NUCLEOTIDE SEQUENCE [LARGE SCALE GENOMIC DNA]</scope>
    <source>
        <strain evidence="2">ATCC 27815 / 27 / NCTC 11736</strain>
    </source>
</reference>
<dbReference type="RefSeq" id="WP_006688901.1">
    <property type="nucleotide sequence ID" value="NC_010503.1"/>
</dbReference>
<dbReference type="GeneID" id="29672628"/>